<dbReference type="Proteomes" id="UP000234639">
    <property type="component" value="Unassembled WGS sequence"/>
</dbReference>
<dbReference type="EMBL" id="PKHU01000023">
    <property type="protein sequence ID" value="PKZ28603.1"/>
    <property type="molecule type" value="Genomic_DNA"/>
</dbReference>
<evidence type="ECO:0000313" key="1">
    <source>
        <dbReference type="EMBL" id="PKZ28603.1"/>
    </source>
</evidence>
<evidence type="ECO:0000313" key="2">
    <source>
        <dbReference type="Proteomes" id="UP000234639"/>
    </source>
</evidence>
<organism evidence="1 2">
    <name type="scientific">Campylobacter ureolyticus</name>
    <dbReference type="NCBI Taxonomy" id="827"/>
    <lineage>
        <taxon>Bacteria</taxon>
        <taxon>Pseudomonadati</taxon>
        <taxon>Campylobacterota</taxon>
        <taxon>Epsilonproteobacteria</taxon>
        <taxon>Campylobacterales</taxon>
        <taxon>Campylobacteraceae</taxon>
        <taxon>Campylobacter</taxon>
    </lineage>
</organism>
<protein>
    <submittedName>
        <fullName evidence="1">Uncharacterized protein</fullName>
    </submittedName>
</protein>
<feature type="non-terminal residue" evidence="1">
    <location>
        <position position="1"/>
    </location>
</feature>
<comment type="caution">
    <text evidence="1">The sequence shown here is derived from an EMBL/GenBank/DDBJ whole genome shotgun (WGS) entry which is preliminary data.</text>
</comment>
<reference evidence="1 2" key="1">
    <citation type="submission" date="2017-12" db="EMBL/GenBank/DDBJ databases">
        <title>Phylogenetic diversity of female urinary microbiome.</title>
        <authorList>
            <person name="Thomas-White K."/>
            <person name="Wolfe A.J."/>
        </authorList>
    </citation>
    <scope>NUCLEOTIDE SEQUENCE [LARGE SCALE GENOMIC DNA]</scope>
    <source>
        <strain evidence="1 2">UMB0112</strain>
    </source>
</reference>
<gene>
    <name evidence="1" type="ORF">CYJ41_08220</name>
</gene>
<name>A0A2I1N894_9BACT</name>
<dbReference type="RefSeq" id="WP_101637737.1">
    <property type="nucleotide sequence ID" value="NZ_PKHU01000023.1"/>
</dbReference>
<dbReference type="AlphaFoldDB" id="A0A2I1N894"/>
<proteinExistence type="predicted"/>
<sequence>IAGLCYFMKFLLGEIKRSVDENTKATRDNATLNKEIAKGISEANQNTSKNKEVVNKISIKQDEIHEDVKEILRLTKK</sequence>
<accession>A0A2I1N894</accession>